<keyword evidence="3" id="KW-1185">Reference proteome</keyword>
<dbReference type="AlphaFoldDB" id="A0AAD3R031"/>
<feature type="compositionally biased region" description="Basic residues" evidence="1">
    <location>
        <begin position="1"/>
        <end position="10"/>
    </location>
</feature>
<protein>
    <submittedName>
        <fullName evidence="2">Uncharacterized protein</fullName>
    </submittedName>
</protein>
<evidence type="ECO:0000256" key="1">
    <source>
        <dbReference type="SAM" id="MobiDB-lite"/>
    </source>
</evidence>
<dbReference type="Proteomes" id="UP001279410">
    <property type="component" value="Unassembled WGS sequence"/>
</dbReference>
<gene>
    <name evidence="2" type="ORF">AKAME5_002807300</name>
</gene>
<accession>A0AAD3R031</accession>
<dbReference type="EMBL" id="BRZM01003623">
    <property type="protein sequence ID" value="GLD51062.1"/>
    <property type="molecule type" value="Genomic_DNA"/>
</dbReference>
<organism evidence="2 3">
    <name type="scientific">Lates japonicus</name>
    <name type="common">Japanese lates</name>
    <dbReference type="NCBI Taxonomy" id="270547"/>
    <lineage>
        <taxon>Eukaryota</taxon>
        <taxon>Metazoa</taxon>
        <taxon>Chordata</taxon>
        <taxon>Craniata</taxon>
        <taxon>Vertebrata</taxon>
        <taxon>Euteleostomi</taxon>
        <taxon>Actinopterygii</taxon>
        <taxon>Neopterygii</taxon>
        <taxon>Teleostei</taxon>
        <taxon>Neoteleostei</taxon>
        <taxon>Acanthomorphata</taxon>
        <taxon>Carangaria</taxon>
        <taxon>Carangaria incertae sedis</taxon>
        <taxon>Centropomidae</taxon>
        <taxon>Lates</taxon>
    </lineage>
</organism>
<proteinExistence type="predicted"/>
<evidence type="ECO:0000313" key="3">
    <source>
        <dbReference type="Proteomes" id="UP001279410"/>
    </source>
</evidence>
<sequence>MGNSIQKKKKVETEKNFSAPPSPSPVREKPKGFWLFGRPDKLKTDHYTCGGKQSLACPTLIIVSVNGP</sequence>
<feature type="region of interest" description="Disordered" evidence="1">
    <location>
        <begin position="1"/>
        <end position="33"/>
    </location>
</feature>
<reference evidence="2" key="1">
    <citation type="submission" date="2022-08" db="EMBL/GenBank/DDBJ databases">
        <title>Genome sequencing of akame (Lates japonicus).</title>
        <authorList>
            <person name="Hashiguchi Y."/>
            <person name="Takahashi H."/>
        </authorList>
    </citation>
    <scope>NUCLEOTIDE SEQUENCE</scope>
    <source>
        <strain evidence="2">Kochi</strain>
    </source>
</reference>
<comment type="caution">
    <text evidence="2">The sequence shown here is derived from an EMBL/GenBank/DDBJ whole genome shotgun (WGS) entry which is preliminary data.</text>
</comment>
<name>A0AAD3R031_LATJO</name>
<evidence type="ECO:0000313" key="2">
    <source>
        <dbReference type="EMBL" id="GLD51062.1"/>
    </source>
</evidence>